<comment type="caution">
    <text evidence="1">The sequence shown here is derived from an EMBL/GenBank/DDBJ whole genome shotgun (WGS) entry which is preliminary data.</text>
</comment>
<accession>A0A8H5F653</accession>
<organism evidence="1 2">
    <name type="scientific">Psilocybe cf. subviscida</name>
    <dbReference type="NCBI Taxonomy" id="2480587"/>
    <lineage>
        <taxon>Eukaryota</taxon>
        <taxon>Fungi</taxon>
        <taxon>Dikarya</taxon>
        <taxon>Basidiomycota</taxon>
        <taxon>Agaricomycotina</taxon>
        <taxon>Agaricomycetes</taxon>
        <taxon>Agaricomycetidae</taxon>
        <taxon>Agaricales</taxon>
        <taxon>Agaricineae</taxon>
        <taxon>Strophariaceae</taxon>
        <taxon>Psilocybe</taxon>
    </lineage>
</organism>
<evidence type="ECO:0000313" key="1">
    <source>
        <dbReference type="EMBL" id="KAF5325121.1"/>
    </source>
</evidence>
<name>A0A8H5F653_9AGAR</name>
<dbReference type="EMBL" id="JAACJJ010000015">
    <property type="protein sequence ID" value="KAF5325121.1"/>
    <property type="molecule type" value="Genomic_DNA"/>
</dbReference>
<dbReference type="Proteomes" id="UP000567179">
    <property type="component" value="Unassembled WGS sequence"/>
</dbReference>
<sequence>MVSRLSSDETVLLMSLLSLMLLAVLLSRDVDRRRLAPNHTFTFTLGLGLSLNLVRGRALRKHSAPRHKPNAEKLARLKCDIAFGAPNGHCACGPRPPDLSGPEKTYHWAQAQLSLGHPYDPIYSGNSDTALSIEDELRPRP</sequence>
<proteinExistence type="predicted"/>
<dbReference type="AlphaFoldDB" id="A0A8H5F653"/>
<reference evidence="1 2" key="1">
    <citation type="journal article" date="2020" name="ISME J.">
        <title>Uncovering the hidden diversity of litter-decomposition mechanisms in mushroom-forming fungi.</title>
        <authorList>
            <person name="Floudas D."/>
            <person name="Bentzer J."/>
            <person name="Ahren D."/>
            <person name="Johansson T."/>
            <person name="Persson P."/>
            <person name="Tunlid A."/>
        </authorList>
    </citation>
    <scope>NUCLEOTIDE SEQUENCE [LARGE SCALE GENOMIC DNA]</scope>
    <source>
        <strain evidence="1 2">CBS 101986</strain>
    </source>
</reference>
<evidence type="ECO:0000313" key="2">
    <source>
        <dbReference type="Proteomes" id="UP000567179"/>
    </source>
</evidence>
<gene>
    <name evidence="1" type="ORF">D9619_010030</name>
</gene>
<protein>
    <submittedName>
        <fullName evidence="1">Uncharacterized protein</fullName>
    </submittedName>
</protein>
<keyword evidence="2" id="KW-1185">Reference proteome</keyword>